<feature type="compositionally biased region" description="Polar residues" evidence="1">
    <location>
        <begin position="74"/>
        <end position="90"/>
    </location>
</feature>
<dbReference type="EMBL" id="CAAALY010016322">
    <property type="protein sequence ID" value="VEL12941.1"/>
    <property type="molecule type" value="Genomic_DNA"/>
</dbReference>
<protein>
    <submittedName>
        <fullName evidence="2">Uncharacterized protein</fullName>
    </submittedName>
</protein>
<keyword evidence="3" id="KW-1185">Reference proteome</keyword>
<dbReference type="Proteomes" id="UP000784294">
    <property type="component" value="Unassembled WGS sequence"/>
</dbReference>
<dbReference type="AlphaFoldDB" id="A0A3S5FCJ3"/>
<feature type="compositionally biased region" description="Polar residues" evidence="1">
    <location>
        <begin position="9"/>
        <end position="19"/>
    </location>
</feature>
<feature type="region of interest" description="Disordered" evidence="1">
    <location>
        <begin position="1"/>
        <end position="28"/>
    </location>
</feature>
<proteinExistence type="predicted"/>
<feature type="region of interest" description="Disordered" evidence="1">
    <location>
        <begin position="64"/>
        <end position="90"/>
    </location>
</feature>
<organism evidence="2 3">
    <name type="scientific">Protopolystoma xenopodis</name>
    <dbReference type="NCBI Taxonomy" id="117903"/>
    <lineage>
        <taxon>Eukaryota</taxon>
        <taxon>Metazoa</taxon>
        <taxon>Spiralia</taxon>
        <taxon>Lophotrochozoa</taxon>
        <taxon>Platyhelminthes</taxon>
        <taxon>Monogenea</taxon>
        <taxon>Polyopisthocotylea</taxon>
        <taxon>Polystomatidea</taxon>
        <taxon>Polystomatidae</taxon>
        <taxon>Protopolystoma</taxon>
    </lineage>
</organism>
<name>A0A3S5FCJ3_9PLAT</name>
<accession>A0A3S5FCJ3</accession>
<reference evidence="2" key="1">
    <citation type="submission" date="2018-11" db="EMBL/GenBank/DDBJ databases">
        <authorList>
            <consortium name="Pathogen Informatics"/>
        </authorList>
    </citation>
    <scope>NUCLEOTIDE SEQUENCE</scope>
</reference>
<evidence type="ECO:0000256" key="1">
    <source>
        <dbReference type="SAM" id="MobiDB-lite"/>
    </source>
</evidence>
<comment type="caution">
    <text evidence="2">The sequence shown here is derived from an EMBL/GenBank/DDBJ whole genome shotgun (WGS) entry which is preliminary data.</text>
</comment>
<gene>
    <name evidence="2" type="ORF">PXEA_LOCUS6381</name>
</gene>
<evidence type="ECO:0000313" key="3">
    <source>
        <dbReference type="Proteomes" id="UP000784294"/>
    </source>
</evidence>
<evidence type="ECO:0000313" key="2">
    <source>
        <dbReference type="EMBL" id="VEL12941.1"/>
    </source>
</evidence>
<sequence length="279" mass="31065">MDSFYSPPRSVSPQTCLSNPSPPVQPAVSRLGEQVDGHLRLRMKEQLLARQMLQRRQACCSETEGLPYPGPNFPQHNTLQNRLRPRSQSQSQPIILYNDDPHLSSPSTSACHSYISQLSKKNLRVPRRQGGFSLCLTDAQALQLVSASSVGTAIPRGVLASQEIADRISNVREVSHEVKNDFAKAGEPDHCVDEASDHEQEELAGADYEESEIEEEEGIDGLMAPINKFSQAHLRRLDFSCHRLGIRDRDRIDAAAIEANWLIVGPCSEGMPMRFTQRP</sequence>